<name>A0ACC3ARS2_9EURO</name>
<organism evidence="1 2">
    <name type="scientific">Aspergillus melleus</name>
    <dbReference type="NCBI Taxonomy" id="138277"/>
    <lineage>
        <taxon>Eukaryota</taxon>
        <taxon>Fungi</taxon>
        <taxon>Dikarya</taxon>
        <taxon>Ascomycota</taxon>
        <taxon>Pezizomycotina</taxon>
        <taxon>Eurotiomycetes</taxon>
        <taxon>Eurotiomycetidae</taxon>
        <taxon>Eurotiales</taxon>
        <taxon>Aspergillaceae</taxon>
        <taxon>Aspergillus</taxon>
        <taxon>Aspergillus subgen. Circumdati</taxon>
    </lineage>
</organism>
<keyword evidence="2" id="KW-1185">Reference proteome</keyword>
<dbReference type="EMBL" id="JAOPJF010000082">
    <property type="protein sequence ID" value="KAK1140463.1"/>
    <property type="molecule type" value="Genomic_DNA"/>
</dbReference>
<evidence type="ECO:0000313" key="2">
    <source>
        <dbReference type="Proteomes" id="UP001177260"/>
    </source>
</evidence>
<sequence length="140" mass="16307">MSIMAHMWPHVSQKLTTLRKLRMLADQNRAQAAHHEATINYKPEWLWDLLLPSMPEMNNTLGPNPTAEPGNYSTSKMRLRSHFIDRFPDESDSGREHDRLGAAQFSLDSFPIGLDDFEQFRIEELSRGFLETDFWNMVND</sequence>
<gene>
    <name evidence="1" type="ORF">N8T08_010307</name>
</gene>
<reference evidence="1 2" key="1">
    <citation type="journal article" date="2023" name="ACS Omega">
        <title>Identification of the Neoaspergillic Acid Biosynthesis Gene Cluster by Establishing an In Vitro CRISPR-Ribonucleoprotein Genetic System in Aspergillus melleus.</title>
        <authorList>
            <person name="Yuan B."/>
            <person name="Grau M.F."/>
            <person name="Murata R.M."/>
            <person name="Torok T."/>
            <person name="Venkateswaran K."/>
            <person name="Stajich J.E."/>
            <person name="Wang C.C.C."/>
        </authorList>
    </citation>
    <scope>NUCLEOTIDE SEQUENCE [LARGE SCALE GENOMIC DNA]</scope>
    <source>
        <strain evidence="1 2">IMV 1140</strain>
    </source>
</reference>
<protein>
    <submittedName>
        <fullName evidence="1">Uncharacterized protein</fullName>
    </submittedName>
</protein>
<proteinExistence type="predicted"/>
<comment type="caution">
    <text evidence="1">The sequence shown here is derived from an EMBL/GenBank/DDBJ whole genome shotgun (WGS) entry which is preliminary data.</text>
</comment>
<accession>A0ACC3ARS2</accession>
<evidence type="ECO:0000313" key="1">
    <source>
        <dbReference type="EMBL" id="KAK1140463.1"/>
    </source>
</evidence>
<dbReference type="Proteomes" id="UP001177260">
    <property type="component" value="Unassembled WGS sequence"/>
</dbReference>